<name>A0A7S1W8F9_ALECA</name>
<dbReference type="EMBL" id="HBGE01055047">
    <property type="protein sequence ID" value="CAD9153914.1"/>
    <property type="molecule type" value="Transcribed_RNA"/>
</dbReference>
<dbReference type="SUPFAM" id="SSF52833">
    <property type="entry name" value="Thioredoxin-like"/>
    <property type="match status" value="1"/>
</dbReference>
<protein>
    <recommendedName>
        <fullName evidence="1">DSBA-like thioredoxin domain-containing protein</fullName>
    </recommendedName>
</protein>
<organism evidence="2">
    <name type="scientific">Alexandrium catenella</name>
    <name type="common">Red tide dinoflagellate</name>
    <name type="synonym">Gonyaulax catenella</name>
    <dbReference type="NCBI Taxonomy" id="2925"/>
    <lineage>
        <taxon>Eukaryota</taxon>
        <taxon>Sar</taxon>
        <taxon>Alveolata</taxon>
        <taxon>Dinophyceae</taxon>
        <taxon>Gonyaulacales</taxon>
        <taxon>Pyrocystaceae</taxon>
        <taxon>Alexandrium</taxon>
    </lineage>
</organism>
<dbReference type="InterPro" id="IPR036249">
    <property type="entry name" value="Thioredoxin-like_sf"/>
</dbReference>
<dbReference type="PANTHER" id="PTHR13887">
    <property type="entry name" value="GLUTATHIONE S-TRANSFERASE KAPPA"/>
    <property type="match status" value="1"/>
</dbReference>
<dbReference type="Gene3D" id="3.40.30.10">
    <property type="entry name" value="Glutaredoxin"/>
    <property type="match status" value="1"/>
</dbReference>
<evidence type="ECO:0000313" key="2">
    <source>
        <dbReference type="EMBL" id="CAD9153914.1"/>
    </source>
</evidence>
<dbReference type="GO" id="GO:0016491">
    <property type="term" value="F:oxidoreductase activity"/>
    <property type="evidence" value="ECO:0007669"/>
    <property type="project" value="InterPro"/>
</dbReference>
<evidence type="ECO:0000259" key="1">
    <source>
        <dbReference type="Pfam" id="PF01323"/>
    </source>
</evidence>
<dbReference type="AlphaFoldDB" id="A0A7S1W8F9"/>
<gene>
    <name evidence="2" type="ORF">ACAT0790_LOCUS33158</name>
</gene>
<sequence length="146" mass="16117">MGLPFAKWDWWPNTLNAHRLCNYLAELDSKRSELAEQERLDRGLQLIQKFYELTYERGVNISTPEGAAQALGELGFAAAEDAAKWLKEGCGLDQVLADDAHAKREMDIDGVPFFVISEEEGKTRPLGLSGAQPSSAFSKAFKKVAG</sequence>
<proteinExistence type="predicted"/>
<dbReference type="Pfam" id="PF01323">
    <property type="entry name" value="DSBA"/>
    <property type="match status" value="1"/>
</dbReference>
<dbReference type="PANTHER" id="PTHR13887:SF41">
    <property type="entry name" value="THIOREDOXIN SUPERFAMILY PROTEIN"/>
    <property type="match status" value="1"/>
</dbReference>
<reference evidence="2" key="1">
    <citation type="submission" date="2021-01" db="EMBL/GenBank/DDBJ databases">
        <authorList>
            <person name="Corre E."/>
            <person name="Pelletier E."/>
            <person name="Niang G."/>
            <person name="Scheremetjew M."/>
            <person name="Finn R."/>
            <person name="Kale V."/>
            <person name="Holt S."/>
            <person name="Cochrane G."/>
            <person name="Meng A."/>
            <person name="Brown T."/>
            <person name="Cohen L."/>
        </authorList>
    </citation>
    <scope>NUCLEOTIDE SEQUENCE</scope>
    <source>
        <strain evidence="2">OF101</strain>
    </source>
</reference>
<dbReference type="InterPro" id="IPR001853">
    <property type="entry name" value="DSBA-like_thioredoxin_dom"/>
</dbReference>
<accession>A0A7S1W8F9</accession>
<feature type="domain" description="DSBA-like thioredoxin" evidence="1">
    <location>
        <begin position="43"/>
        <end position="141"/>
    </location>
</feature>